<keyword evidence="3" id="KW-1185">Reference proteome</keyword>
<sequence>MDFGENERKIGETRGMEEEVEMKRNVGGGRMEWGGKDGAEKNWSRERRDGRKKGRREGKEQLRKMERERSKVWRKGKMVQEESTGWRELGRRKGGKEGSWVERENRTGEITKGSAGKKRQGRKQEGRERLRERLGTDQN</sequence>
<protein>
    <submittedName>
        <fullName evidence="2">Uncharacterized protein</fullName>
    </submittedName>
</protein>
<feature type="compositionally biased region" description="Basic and acidic residues" evidence="1">
    <location>
        <begin position="1"/>
        <end position="24"/>
    </location>
</feature>
<dbReference type="Proteomes" id="UP001292094">
    <property type="component" value="Unassembled WGS sequence"/>
</dbReference>
<feature type="compositionally biased region" description="Basic and acidic residues" evidence="1">
    <location>
        <begin position="122"/>
        <end position="139"/>
    </location>
</feature>
<accession>A0AAE1NUC7</accession>
<name>A0AAE1NUC7_9EUCA</name>
<feature type="region of interest" description="Disordered" evidence="1">
    <location>
        <begin position="1"/>
        <end position="139"/>
    </location>
</feature>
<evidence type="ECO:0000313" key="3">
    <source>
        <dbReference type="Proteomes" id="UP001292094"/>
    </source>
</evidence>
<feature type="compositionally biased region" description="Basic and acidic residues" evidence="1">
    <location>
        <begin position="33"/>
        <end position="49"/>
    </location>
</feature>
<feature type="compositionally biased region" description="Basic and acidic residues" evidence="1">
    <location>
        <begin position="78"/>
        <end position="109"/>
    </location>
</feature>
<feature type="compositionally biased region" description="Basic and acidic residues" evidence="1">
    <location>
        <begin position="57"/>
        <end position="71"/>
    </location>
</feature>
<organism evidence="2 3">
    <name type="scientific">Petrolisthes manimaculis</name>
    <dbReference type="NCBI Taxonomy" id="1843537"/>
    <lineage>
        <taxon>Eukaryota</taxon>
        <taxon>Metazoa</taxon>
        <taxon>Ecdysozoa</taxon>
        <taxon>Arthropoda</taxon>
        <taxon>Crustacea</taxon>
        <taxon>Multicrustacea</taxon>
        <taxon>Malacostraca</taxon>
        <taxon>Eumalacostraca</taxon>
        <taxon>Eucarida</taxon>
        <taxon>Decapoda</taxon>
        <taxon>Pleocyemata</taxon>
        <taxon>Anomura</taxon>
        <taxon>Galatheoidea</taxon>
        <taxon>Porcellanidae</taxon>
        <taxon>Petrolisthes</taxon>
    </lineage>
</organism>
<dbReference type="AlphaFoldDB" id="A0AAE1NUC7"/>
<evidence type="ECO:0000256" key="1">
    <source>
        <dbReference type="SAM" id="MobiDB-lite"/>
    </source>
</evidence>
<dbReference type="EMBL" id="JAWZYT010004103">
    <property type="protein sequence ID" value="KAK4295327.1"/>
    <property type="molecule type" value="Genomic_DNA"/>
</dbReference>
<gene>
    <name evidence="2" type="ORF">Pmani_032105</name>
</gene>
<reference evidence="2" key="1">
    <citation type="submission" date="2023-11" db="EMBL/GenBank/DDBJ databases">
        <title>Genome assemblies of two species of porcelain crab, Petrolisthes cinctipes and Petrolisthes manimaculis (Anomura: Porcellanidae).</title>
        <authorList>
            <person name="Angst P."/>
        </authorList>
    </citation>
    <scope>NUCLEOTIDE SEQUENCE</scope>
    <source>
        <strain evidence="2">PB745_02</strain>
        <tissue evidence="2">Gill</tissue>
    </source>
</reference>
<evidence type="ECO:0000313" key="2">
    <source>
        <dbReference type="EMBL" id="KAK4295327.1"/>
    </source>
</evidence>
<comment type="caution">
    <text evidence="2">The sequence shown here is derived from an EMBL/GenBank/DDBJ whole genome shotgun (WGS) entry which is preliminary data.</text>
</comment>
<proteinExistence type="predicted"/>